<protein>
    <submittedName>
        <fullName evidence="1">Uncharacterized protein</fullName>
    </submittedName>
</protein>
<evidence type="ECO:0000313" key="1">
    <source>
        <dbReference type="EMBL" id="DAE18973.1"/>
    </source>
</evidence>
<reference evidence="1" key="1">
    <citation type="journal article" date="2021" name="Proc. Natl. Acad. Sci. U.S.A.">
        <title>A Catalog of Tens of Thousands of Viruses from Human Metagenomes Reveals Hidden Associations with Chronic Diseases.</title>
        <authorList>
            <person name="Tisza M.J."/>
            <person name="Buck C.B."/>
        </authorList>
    </citation>
    <scope>NUCLEOTIDE SEQUENCE</scope>
    <source>
        <strain evidence="1">CtiOl67</strain>
    </source>
</reference>
<accession>A0A8S5QJL8</accession>
<organism evidence="1">
    <name type="scientific">Siphoviridae sp. ctiOl67</name>
    <dbReference type="NCBI Taxonomy" id="2825622"/>
    <lineage>
        <taxon>Viruses</taxon>
        <taxon>Duplodnaviria</taxon>
        <taxon>Heunggongvirae</taxon>
        <taxon>Uroviricota</taxon>
        <taxon>Caudoviricetes</taxon>
    </lineage>
</organism>
<name>A0A8S5QJL8_9CAUD</name>
<dbReference type="EMBL" id="BK015666">
    <property type="protein sequence ID" value="DAE18973.1"/>
    <property type="molecule type" value="Genomic_DNA"/>
</dbReference>
<proteinExistence type="predicted"/>
<sequence length="209" mass="25023">MQFKLVENYTKAGMLRRDGKYITVQHHPYGTDGPDYTLEFCEWLYTNTEYENTRQDIFKFINSYIQEEEVTIEEINDMLLTKFSSNFMNMFKYKALDYSAESLLDEYDKKVNFDLNQEFCRVRFGGTYDSTKTKECVFRISSSDYNWLDTIYEFVTNHKAEIEEVTIVRDEESTGEFFYYKYKSEYFNKMPTNEFLTLSGNPCIESLIK</sequence>